<comment type="caution">
    <text evidence="1">The sequence shown here is derived from an EMBL/GenBank/DDBJ whole genome shotgun (WGS) entry which is preliminary data.</text>
</comment>
<evidence type="ECO:0000313" key="1">
    <source>
        <dbReference type="EMBL" id="KAI7739152.1"/>
    </source>
</evidence>
<dbReference type="Proteomes" id="UP001206925">
    <property type="component" value="Unassembled WGS sequence"/>
</dbReference>
<dbReference type="EMBL" id="JAMZMK010008667">
    <property type="protein sequence ID" value="KAI7739152.1"/>
    <property type="molecule type" value="Genomic_DNA"/>
</dbReference>
<proteinExistence type="predicted"/>
<evidence type="ECO:0000313" key="2">
    <source>
        <dbReference type="Proteomes" id="UP001206925"/>
    </source>
</evidence>
<sequence>YFSRGLWLIKVHLDHYKVNENMVMHELKHSSTRMHSGQMAKMSKKIKSLIILIDGEQAITFVENNFSNDVELFDYTWKKICHSRLLPFGLHVRLSN</sequence>
<feature type="non-terminal residue" evidence="1">
    <location>
        <position position="96"/>
    </location>
</feature>
<dbReference type="AlphaFoldDB" id="A0AAD5GEA2"/>
<name>A0AAD5GEA2_AMBAR</name>
<organism evidence="1 2">
    <name type="scientific">Ambrosia artemisiifolia</name>
    <name type="common">Common ragweed</name>
    <dbReference type="NCBI Taxonomy" id="4212"/>
    <lineage>
        <taxon>Eukaryota</taxon>
        <taxon>Viridiplantae</taxon>
        <taxon>Streptophyta</taxon>
        <taxon>Embryophyta</taxon>
        <taxon>Tracheophyta</taxon>
        <taxon>Spermatophyta</taxon>
        <taxon>Magnoliopsida</taxon>
        <taxon>eudicotyledons</taxon>
        <taxon>Gunneridae</taxon>
        <taxon>Pentapetalae</taxon>
        <taxon>asterids</taxon>
        <taxon>campanulids</taxon>
        <taxon>Asterales</taxon>
        <taxon>Asteraceae</taxon>
        <taxon>Asteroideae</taxon>
        <taxon>Heliantheae alliance</taxon>
        <taxon>Heliantheae</taxon>
        <taxon>Ambrosia</taxon>
    </lineage>
</organism>
<protein>
    <submittedName>
        <fullName evidence="1">Uncharacterized protein</fullName>
    </submittedName>
</protein>
<keyword evidence="2" id="KW-1185">Reference proteome</keyword>
<accession>A0AAD5GEA2</accession>
<feature type="non-terminal residue" evidence="1">
    <location>
        <position position="1"/>
    </location>
</feature>
<gene>
    <name evidence="1" type="ORF">M8C21_023372</name>
</gene>
<reference evidence="1" key="1">
    <citation type="submission" date="2022-06" db="EMBL/GenBank/DDBJ databases">
        <title>Uncovering the hologenomic basis of an extraordinary plant invasion.</title>
        <authorList>
            <person name="Bieker V.C."/>
            <person name="Martin M.D."/>
            <person name="Gilbert T."/>
            <person name="Hodgins K."/>
            <person name="Battlay P."/>
            <person name="Petersen B."/>
            <person name="Wilson J."/>
        </authorList>
    </citation>
    <scope>NUCLEOTIDE SEQUENCE</scope>
    <source>
        <strain evidence="1">AA19_3_7</strain>
        <tissue evidence="1">Leaf</tissue>
    </source>
</reference>